<dbReference type="InterPro" id="IPR023346">
    <property type="entry name" value="Lysozyme-like_dom_sf"/>
</dbReference>
<dbReference type="GO" id="GO:0008658">
    <property type="term" value="F:penicillin binding"/>
    <property type="evidence" value="ECO:0007669"/>
    <property type="project" value="InterPro"/>
</dbReference>
<feature type="non-terminal residue" evidence="17">
    <location>
        <position position="729"/>
    </location>
</feature>
<feature type="region of interest" description="Disordered" evidence="14">
    <location>
        <begin position="691"/>
        <end position="729"/>
    </location>
</feature>
<comment type="catalytic activity">
    <reaction evidence="13">
        <text>[GlcNAc-(1-&gt;4)-Mur2Ac(oyl-L-Ala-gamma-D-Glu-L-Lys-D-Ala-D-Ala)](n)-di-trans,octa-cis-undecaprenyl diphosphate + beta-D-GlcNAc-(1-&gt;4)-Mur2Ac(oyl-L-Ala-gamma-D-Glu-L-Lys-D-Ala-D-Ala)-di-trans,octa-cis-undecaprenyl diphosphate = [GlcNAc-(1-&gt;4)-Mur2Ac(oyl-L-Ala-gamma-D-Glu-L-Lys-D-Ala-D-Ala)](n+1)-di-trans,octa-cis-undecaprenyl diphosphate + di-trans,octa-cis-undecaprenyl diphosphate + H(+)</text>
        <dbReference type="Rhea" id="RHEA:23708"/>
        <dbReference type="Rhea" id="RHEA-COMP:9602"/>
        <dbReference type="Rhea" id="RHEA-COMP:9603"/>
        <dbReference type="ChEBI" id="CHEBI:15378"/>
        <dbReference type="ChEBI" id="CHEBI:58405"/>
        <dbReference type="ChEBI" id="CHEBI:60033"/>
        <dbReference type="ChEBI" id="CHEBI:78435"/>
        <dbReference type="EC" id="2.4.99.28"/>
    </reaction>
</comment>
<dbReference type="EMBL" id="DYUK01000309">
    <property type="protein sequence ID" value="HJG81391.1"/>
    <property type="molecule type" value="Genomic_DNA"/>
</dbReference>
<protein>
    <submittedName>
        <fullName evidence="17">Penicillin-binding protein</fullName>
    </submittedName>
</protein>
<reference evidence="17" key="2">
    <citation type="submission" date="2021-09" db="EMBL/GenBank/DDBJ databases">
        <authorList>
            <person name="Gilroy R."/>
        </authorList>
    </citation>
    <scope>NUCLEOTIDE SEQUENCE</scope>
    <source>
        <strain evidence="17">ChiGjej5B5-7349</strain>
    </source>
</reference>
<evidence type="ECO:0000256" key="8">
    <source>
        <dbReference type="ARBA" id="ARBA00022960"/>
    </source>
</evidence>
<gene>
    <name evidence="17" type="ORF">K8V08_13380</name>
</gene>
<comment type="caution">
    <text evidence="17">The sequence shown here is derived from an EMBL/GenBank/DDBJ whole genome shotgun (WGS) entry which is preliminary data.</text>
</comment>
<evidence type="ECO:0000256" key="3">
    <source>
        <dbReference type="ARBA" id="ARBA00022645"/>
    </source>
</evidence>
<comment type="similarity">
    <text evidence="1">In the C-terminal section; belongs to the transpeptidase family.</text>
</comment>
<dbReference type="GO" id="GO:0008955">
    <property type="term" value="F:peptidoglycan glycosyltransferase activity"/>
    <property type="evidence" value="ECO:0007669"/>
    <property type="project" value="UniProtKB-EC"/>
</dbReference>
<keyword evidence="5" id="KW-0328">Glycosyltransferase</keyword>
<dbReference type="GO" id="GO:0009252">
    <property type="term" value="P:peptidoglycan biosynthetic process"/>
    <property type="evidence" value="ECO:0007669"/>
    <property type="project" value="UniProtKB-KW"/>
</dbReference>
<keyword evidence="9" id="KW-0573">Peptidoglycan synthesis</keyword>
<evidence type="ECO:0000256" key="12">
    <source>
        <dbReference type="ARBA" id="ARBA00034000"/>
    </source>
</evidence>
<keyword evidence="3" id="KW-0121">Carboxypeptidase</keyword>
<keyword evidence="6" id="KW-0808">Transferase</keyword>
<evidence type="ECO:0000256" key="14">
    <source>
        <dbReference type="SAM" id="MobiDB-lite"/>
    </source>
</evidence>
<accession>A0A921MGJ7</accession>
<feature type="domain" description="Glycosyl transferase family 51" evidence="16">
    <location>
        <begin position="73"/>
        <end position="266"/>
    </location>
</feature>
<evidence type="ECO:0000313" key="17">
    <source>
        <dbReference type="EMBL" id="HJG81391.1"/>
    </source>
</evidence>
<comment type="catalytic activity">
    <reaction evidence="12">
        <text>Preferential cleavage: (Ac)2-L-Lys-D-Ala-|-D-Ala. Also transpeptidation of peptidyl-alanyl moieties that are N-acyl substituents of D-alanine.</text>
        <dbReference type="EC" id="3.4.16.4"/>
    </reaction>
</comment>
<dbReference type="FunFam" id="1.10.3810.10:FF:000001">
    <property type="entry name" value="Penicillin-binding protein 1A"/>
    <property type="match status" value="1"/>
</dbReference>
<evidence type="ECO:0000256" key="11">
    <source>
        <dbReference type="ARBA" id="ARBA00023316"/>
    </source>
</evidence>
<feature type="compositionally biased region" description="Gly residues" evidence="14">
    <location>
        <begin position="702"/>
        <end position="729"/>
    </location>
</feature>
<dbReference type="Gene3D" id="3.40.710.10">
    <property type="entry name" value="DD-peptidase/beta-lactamase superfamily"/>
    <property type="match status" value="1"/>
</dbReference>
<keyword evidence="7" id="KW-0378">Hydrolase</keyword>
<dbReference type="InterPro" id="IPR036950">
    <property type="entry name" value="PBP_transglycosylase"/>
</dbReference>
<dbReference type="Pfam" id="PF00905">
    <property type="entry name" value="Transpeptidase"/>
    <property type="match status" value="1"/>
</dbReference>
<keyword evidence="4" id="KW-0645">Protease</keyword>
<dbReference type="GO" id="GO:0006508">
    <property type="term" value="P:proteolysis"/>
    <property type="evidence" value="ECO:0007669"/>
    <property type="project" value="UniProtKB-KW"/>
</dbReference>
<reference evidence="17" key="1">
    <citation type="journal article" date="2021" name="PeerJ">
        <title>Extensive microbial diversity within the chicken gut microbiome revealed by metagenomics and culture.</title>
        <authorList>
            <person name="Gilroy R."/>
            <person name="Ravi A."/>
            <person name="Getino M."/>
            <person name="Pursley I."/>
            <person name="Horton D.L."/>
            <person name="Alikhan N.F."/>
            <person name="Baker D."/>
            <person name="Gharbi K."/>
            <person name="Hall N."/>
            <person name="Watson M."/>
            <person name="Adriaenssens E.M."/>
            <person name="Foster-Nyarko E."/>
            <person name="Jarju S."/>
            <person name="Secka A."/>
            <person name="Antonio M."/>
            <person name="Oren A."/>
            <person name="Chaudhuri R.R."/>
            <person name="La Ragione R."/>
            <person name="Hildebrand F."/>
            <person name="Pallen M.J."/>
        </authorList>
    </citation>
    <scope>NUCLEOTIDE SEQUENCE</scope>
    <source>
        <strain evidence="17">ChiGjej5B5-7349</strain>
    </source>
</reference>
<evidence type="ECO:0000256" key="6">
    <source>
        <dbReference type="ARBA" id="ARBA00022679"/>
    </source>
</evidence>
<dbReference type="AlphaFoldDB" id="A0A921MGJ7"/>
<feature type="domain" description="Penicillin-binding protein transpeptidase" evidence="15">
    <location>
        <begin position="368"/>
        <end position="631"/>
    </location>
</feature>
<keyword evidence="10" id="KW-0511">Multifunctional enzyme</keyword>
<dbReference type="InterPro" id="IPR001264">
    <property type="entry name" value="Glyco_trans_51"/>
</dbReference>
<dbReference type="InterPro" id="IPR001460">
    <property type="entry name" value="PCN-bd_Tpept"/>
</dbReference>
<comment type="similarity">
    <text evidence="2">In the N-terminal section; belongs to the glycosyltransferase 51 family.</text>
</comment>
<evidence type="ECO:0000256" key="5">
    <source>
        <dbReference type="ARBA" id="ARBA00022676"/>
    </source>
</evidence>
<name>A0A921MGJ7_9MICO</name>
<dbReference type="Proteomes" id="UP000784435">
    <property type="component" value="Unassembled WGS sequence"/>
</dbReference>
<dbReference type="InterPro" id="IPR012338">
    <property type="entry name" value="Beta-lactam/transpept-like"/>
</dbReference>
<evidence type="ECO:0000256" key="10">
    <source>
        <dbReference type="ARBA" id="ARBA00023268"/>
    </source>
</evidence>
<sequence>MVSSAKKPTKVSALIQFIAVSCIAGIVSAGLAIPSVGMAAAAGDGAVEVFKALPAELDERPLAQQSRMLAADGSLIANFYWQNRKEVEFEDISQEMKDATVAVEDYRFYEHSGVDLQGIARAVVHNLLSDSTQGGSTLTQQYVKNVLAENAHAVEDIEGVEAAKESDGASGYARKLREAKLALAVENKYGKDEILHRYLNINNYSGSPNVYGVEAAAQKYWGIPASELNIQQSAMLAGIVQNPSANNPERFPEQTLKRRNVVLSLMHTHGYIDDAEYEEAKNSDLDLDIHATPNGCATAGNMAYFCDYVQRVIENNPAFGETKEERLQFLQRGGLTIETTINPDIQAEADEAVKDRVPVGDPSGAGHSAVTVEPGTGDVIAMAQNRNYTVAEGDKNSDTQINYNVDRAHNGANGFQVGSTWKPIVLTEWLDEGKGLGTVVNATRREYPANSWTYNGCPNMGGAWNPRNAGDGNGSPSMTALQATKQSLNTAYAAMGNQLNMCGILETAGKLGIKYGSGDPLDTEDSNGYIPALGPASILGTVQVAPIDMASAFATFAADGEYCKPTPISSMTDADGEEIEVPSADCEQVLDEDVAKGVAYAMSQTFNGGTTSSLGIGVPAAAKTGTTNFEVGSTSLIGFTRTLSTFVWTGDPNRNRDWRTNSEGAVRGTVYGATISGATWQAYMREAVKETDGNTGFPRPGGSAGGSQGSDRSGGGSTGGGGGGANRGG</sequence>
<evidence type="ECO:0000256" key="7">
    <source>
        <dbReference type="ARBA" id="ARBA00022801"/>
    </source>
</evidence>
<keyword evidence="11" id="KW-0961">Cell wall biogenesis/degradation</keyword>
<dbReference type="Gene3D" id="1.10.3810.10">
    <property type="entry name" value="Biosynthetic peptidoglycan transglycosylase-like"/>
    <property type="match status" value="1"/>
</dbReference>
<evidence type="ECO:0000256" key="13">
    <source>
        <dbReference type="ARBA" id="ARBA00049902"/>
    </source>
</evidence>
<dbReference type="GO" id="GO:0009002">
    <property type="term" value="F:serine-type D-Ala-D-Ala carboxypeptidase activity"/>
    <property type="evidence" value="ECO:0007669"/>
    <property type="project" value="UniProtKB-EC"/>
</dbReference>
<organism evidence="17 18">
    <name type="scientific">Brevibacterium senegalense</name>
    <dbReference type="NCBI Taxonomy" id="1033736"/>
    <lineage>
        <taxon>Bacteria</taxon>
        <taxon>Bacillati</taxon>
        <taxon>Actinomycetota</taxon>
        <taxon>Actinomycetes</taxon>
        <taxon>Micrococcales</taxon>
        <taxon>Brevibacteriaceae</taxon>
        <taxon>Brevibacterium</taxon>
    </lineage>
</organism>
<dbReference type="GO" id="GO:0008360">
    <property type="term" value="P:regulation of cell shape"/>
    <property type="evidence" value="ECO:0007669"/>
    <property type="project" value="UniProtKB-KW"/>
</dbReference>
<evidence type="ECO:0000256" key="2">
    <source>
        <dbReference type="ARBA" id="ARBA00007739"/>
    </source>
</evidence>
<dbReference type="PANTHER" id="PTHR32282">
    <property type="entry name" value="BINDING PROTEIN TRANSPEPTIDASE, PUTATIVE-RELATED"/>
    <property type="match status" value="1"/>
</dbReference>
<dbReference type="Pfam" id="PF00912">
    <property type="entry name" value="Transgly"/>
    <property type="match status" value="1"/>
</dbReference>
<evidence type="ECO:0000256" key="9">
    <source>
        <dbReference type="ARBA" id="ARBA00022984"/>
    </source>
</evidence>
<dbReference type="InterPro" id="IPR050396">
    <property type="entry name" value="Glycosyltr_51/Transpeptidase"/>
</dbReference>
<keyword evidence="8" id="KW-0133">Cell shape</keyword>
<evidence type="ECO:0000259" key="15">
    <source>
        <dbReference type="Pfam" id="PF00905"/>
    </source>
</evidence>
<evidence type="ECO:0000259" key="16">
    <source>
        <dbReference type="Pfam" id="PF00912"/>
    </source>
</evidence>
<evidence type="ECO:0000256" key="4">
    <source>
        <dbReference type="ARBA" id="ARBA00022670"/>
    </source>
</evidence>
<dbReference type="GO" id="GO:0071555">
    <property type="term" value="P:cell wall organization"/>
    <property type="evidence" value="ECO:0007669"/>
    <property type="project" value="UniProtKB-KW"/>
</dbReference>
<evidence type="ECO:0000313" key="18">
    <source>
        <dbReference type="Proteomes" id="UP000784435"/>
    </source>
</evidence>
<proteinExistence type="inferred from homology"/>
<dbReference type="SUPFAM" id="SSF53955">
    <property type="entry name" value="Lysozyme-like"/>
    <property type="match status" value="1"/>
</dbReference>
<dbReference type="PROSITE" id="PS51257">
    <property type="entry name" value="PROKAR_LIPOPROTEIN"/>
    <property type="match status" value="1"/>
</dbReference>
<dbReference type="PANTHER" id="PTHR32282:SF33">
    <property type="entry name" value="PEPTIDOGLYCAN GLYCOSYLTRANSFERASE"/>
    <property type="match status" value="1"/>
</dbReference>
<dbReference type="SUPFAM" id="SSF56601">
    <property type="entry name" value="beta-lactamase/transpeptidase-like"/>
    <property type="match status" value="1"/>
</dbReference>
<dbReference type="GO" id="GO:0030288">
    <property type="term" value="C:outer membrane-bounded periplasmic space"/>
    <property type="evidence" value="ECO:0007669"/>
    <property type="project" value="TreeGrafter"/>
</dbReference>
<evidence type="ECO:0000256" key="1">
    <source>
        <dbReference type="ARBA" id="ARBA00007090"/>
    </source>
</evidence>